<keyword evidence="2" id="KW-1185">Reference proteome</keyword>
<organism evidence="1 2">
    <name type="scientific">Dendrobium chrysotoxum</name>
    <name type="common">Orchid</name>
    <dbReference type="NCBI Taxonomy" id="161865"/>
    <lineage>
        <taxon>Eukaryota</taxon>
        <taxon>Viridiplantae</taxon>
        <taxon>Streptophyta</taxon>
        <taxon>Embryophyta</taxon>
        <taxon>Tracheophyta</taxon>
        <taxon>Spermatophyta</taxon>
        <taxon>Magnoliopsida</taxon>
        <taxon>Liliopsida</taxon>
        <taxon>Asparagales</taxon>
        <taxon>Orchidaceae</taxon>
        <taxon>Epidendroideae</taxon>
        <taxon>Malaxideae</taxon>
        <taxon>Dendrobiinae</taxon>
        <taxon>Dendrobium</taxon>
    </lineage>
</organism>
<dbReference type="AlphaFoldDB" id="A0AAV7GDD6"/>
<proteinExistence type="predicted"/>
<dbReference type="Proteomes" id="UP000775213">
    <property type="component" value="Unassembled WGS sequence"/>
</dbReference>
<evidence type="ECO:0000313" key="2">
    <source>
        <dbReference type="Proteomes" id="UP000775213"/>
    </source>
</evidence>
<evidence type="ECO:0000313" key="1">
    <source>
        <dbReference type="EMBL" id="KAH0454240.1"/>
    </source>
</evidence>
<sequence length="67" mass="7553">MCITELFSPQSLGSYKLILFAKLHGLLCRLFDATGKHLLLKDHLTTLSLNVFPRLRPLLHFLCTGGE</sequence>
<gene>
    <name evidence="1" type="ORF">IEQ34_016164</name>
</gene>
<accession>A0AAV7GDD6</accession>
<comment type="caution">
    <text evidence="1">The sequence shown here is derived from an EMBL/GenBank/DDBJ whole genome shotgun (WGS) entry which is preliminary data.</text>
</comment>
<reference evidence="1 2" key="1">
    <citation type="journal article" date="2021" name="Hortic Res">
        <title>Chromosome-scale assembly of the Dendrobium chrysotoxum genome enhances the understanding of orchid evolution.</title>
        <authorList>
            <person name="Zhang Y."/>
            <person name="Zhang G.Q."/>
            <person name="Zhang D."/>
            <person name="Liu X.D."/>
            <person name="Xu X.Y."/>
            <person name="Sun W.H."/>
            <person name="Yu X."/>
            <person name="Zhu X."/>
            <person name="Wang Z.W."/>
            <person name="Zhao X."/>
            <person name="Zhong W.Y."/>
            <person name="Chen H."/>
            <person name="Yin W.L."/>
            <person name="Huang T."/>
            <person name="Niu S.C."/>
            <person name="Liu Z.J."/>
        </authorList>
    </citation>
    <scope>NUCLEOTIDE SEQUENCE [LARGE SCALE GENOMIC DNA]</scope>
    <source>
        <strain evidence="1">Lindl</strain>
    </source>
</reference>
<dbReference type="EMBL" id="JAGFBR010000015">
    <property type="protein sequence ID" value="KAH0454240.1"/>
    <property type="molecule type" value="Genomic_DNA"/>
</dbReference>
<name>A0AAV7GDD6_DENCH</name>
<protein>
    <submittedName>
        <fullName evidence="1">Uncharacterized protein</fullName>
    </submittedName>
</protein>